<dbReference type="InterPro" id="IPR010404">
    <property type="entry name" value="CpcT/CpeT"/>
</dbReference>
<dbReference type="InParanoid" id="A0A420WLR4"/>
<organism evidence="1 2">
    <name type="scientific">Litorimonas taeanensis</name>
    <dbReference type="NCBI Taxonomy" id="568099"/>
    <lineage>
        <taxon>Bacteria</taxon>
        <taxon>Pseudomonadati</taxon>
        <taxon>Pseudomonadota</taxon>
        <taxon>Alphaproteobacteria</taxon>
        <taxon>Maricaulales</taxon>
        <taxon>Robiginitomaculaceae</taxon>
    </lineage>
</organism>
<dbReference type="InterPro" id="IPR038672">
    <property type="entry name" value="CpcT/CpeT_sf"/>
</dbReference>
<dbReference type="CDD" id="cd16338">
    <property type="entry name" value="CpcT"/>
    <property type="match status" value="1"/>
</dbReference>
<dbReference type="RefSeq" id="WP_121099765.1">
    <property type="nucleotide sequence ID" value="NZ_RBII01000001.1"/>
</dbReference>
<dbReference type="Proteomes" id="UP000282211">
    <property type="component" value="Unassembled WGS sequence"/>
</dbReference>
<evidence type="ECO:0000313" key="2">
    <source>
        <dbReference type="Proteomes" id="UP000282211"/>
    </source>
</evidence>
<dbReference type="PROSITE" id="PS51257">
    <property type="entry name" value="PROKAR_LIPOPROTEIN"/>
    <property type="match status" value="1"/>
</dbReference>
<dbReference type="EMBL" id="RBII01000001">
    <property type="protein sequence ID" value="RKQ71968.1"/>
    <property type="molecule type" value="Genomic_DNA"/>
</dbReference>
<gene>
    <name evidence="1" type="ORF">DES40_1304</name>
</gene>
<dbReference type="AlphaFoldDB" id="A0A420WLR4"/>
<proteinExistence type="predicted"/>
<name>A0A420WLR4_9PROT</name>
<protein>
    <submittedName>
        <fullName evidence="1">CpeT/CpcT family protein DUF1001</fullName>
    </submittedName>
</protein>
<dbReference type="Gene3D" id="2.40.128.590">
    <property type="entry name" value="CpcT/CpeT domain"/>
    <property type="match status" value="1"/>
</dbReference>
<reference evidence="1 2" key="1">
    <citation type="submission" date="2018-10" db="EMBL/GenBank/DDBJ databases">
        <title>Genomic Encyclopedia of Type Strains, Phase IV (KMG-IV): sequencing the most valuable type-strain genomes for metagenomic binning, comparative biology and taxonomic classification.</title>
        <authorList>
            <person name="Goeker M."/>
        </authorList>
    </citation>
    <scope>NUCLEOTIDE SEQUENCE [LARGE SCALE GENOMIC DNA]</scope>
    <source>
        <strain evidence="1 2">DSM 22008</strain>
    </source>
</reference>
<accession>A0A420WLR4</accession>
<sequence length="207" mass="23462">MRAIITFFAAGVALTACQPSEIPTELSSFANLIEGEFATSPDNKDTIIRDRRVRVNSKELEGVWFYTQLNTGEEGNLYRQRLSKITWDNQAGAIIQTAYGLKNSEKFIDAWESPQLLNTMTADDIEPYFQKGCEQVWTKKSSDLWQGYVDPKTCIIASKRGGVEIRIESEGVLSTSLYQTTERGYDMDMNFLWGSKPGEMITLYPVR</sequence>
<evidence type="ECO:0000313" key="1">
    <source>
        <dbReference type="EMBL" id="RKQ71968.1"/>
    </source>
</evidence>
<dbReference type="OrthoDB" id="7605319at2"/>
<dbReference type="GO" id="GO:0016829">
    <property type="term" value="F:lyase activity"/>
    <property type="evidence" value="ECO:0007669"/>
    <property type="project" value="InterPro"/>
</dbReference>
<keyword evidence="2" id="KW-1185">Reference proteome</keyword>
<comment type="caution">
    <text evidence="1">The sequence shown here is derived from an EMBL/GenBank/DDBJ whole genome shotgun (WGS) entry which is preliminary data.</text>
</comment>
<dbReference type="Pfam" id="PF06206">
    <property type="entry name" value="CpeT"/>
    <property type="match status" value="1"/>
</dbReference>